<reference evidence="5" key="1">
    <citation type="journal article" date="2023" name="Plants (Basel)">
        <title>Genomic Analysis of Leptolyngbya boryana CZ1 Reveals Efficient Carbon Fixation Modules.</title>
        <authorList>
            <person name="Bai X."/>
            <person name="Wang H."/>
            <person name="Cheng W."/>
            <person name="Wang J."/>
            <person name="Ma M."/>
            <person name="Hu H."/>
            <person name="Song Z."/>
            <person name="Ma H."/>
            <person name="Fan Y."/>
            <person name="Du C."/>
            <person name="Xu J."/>
        </authorList>
    </citation>
    <scope>NUCLEOTIDE SEQUENCE</scope>
    <source>
        <strain evidence="5">CZ1</strain>
    </source>
</reference>
<protein>
    <submittedName>
        <fullName evidence="5">Gldg family protein</fullName>
    </submittedName>
</protein>
<feature type="compositionally biased region" description="Pro residues" evidence="1">
    <location>
        <begin position="433"/>
        <end position="443"/>
    </location>
</feature>
<dbReference type="Pfam" id="PF23357">
    <property type="entry name" value="DUF7088"/>
    <property type="match status" value="1"/>
</dbReference>
<evidence type="ECO:0000256" key="2">
    <source>
        <dbReference type="SAM" id="Phobius"/>
    </source>
</evidence>
<evidence type="ECO:0000259" key="3">
    <source>
        <dbReference type="Pfam" id="PF09822"/>
    </source>
</evidence>
<feature type="region of interest" description="Disordered" evidence="1">
    <location>
        <begin position="425"/>
        <end position="471"/>
    </location>
</feature>
<feature type="domain" description="DUF7088" evidence="4">
    <location>
        <begin position="107"/>
        <end position="174"/>
    </location>
</feature>
<keyword evidence="2" id="KW-0812">Transmembrane</keyword>
<sequence>MKRRLNFVKFLILPGFMLILAGISAGIVSGTWGSIPLGLIIAGIVVIGLWMLLIGQFDDPLEPSFWRRRSTQASTNALVSTIAVLAILGLINFLAVRSVQRFDLTESGLFTLSPESQQVLREMQQGVKLWIFTNDQNPQDRALLENYQRITPKFSFEYLDPNSNPGVAQAFGIKNAGDNRDVFIELQSSKRRQFLQSISPEIRLSENRITNGILQITSDRRSKAYFVQGHGEKSLTAGDNSISESVKALEDKNFINEPLNLAQLGSVPEDASIVLVIGSTRPLAEGEAKALEAYANRGGNLLIAVDPNTKSGLDTFLNSWGVKLDDRVAINAPNQRLSNAGPAVAIVNQYGNHPITAPFGNGISFYPVARPIDITPTPGIQATPLLLTDPNSWAESNLKEQPLKLDGGDRPGPLALAVALERTVTPTASPSPTATPSPSPVPSPTATSSPSPAPTASASPNPVPSPTSAPAKPSRMVVFGNSTFMVNGFFAQQLNADVFLNSVNWLTPDQQQPLSIRPKDVKNRRIALSGEQALLLGFLALAIVPLFGFITAGALWWKRR</sequence>
<dbReference type="InterPro" id="IPR029062">
    <property type="entry name" value="Class_I_gatase-like"/>
</dbReference>
<dbReference type="InterPro" id="IPR055396">
    <property type="entry name" value="DUF7088"/>
</dbReference>
<feature type="compositionally biased region" description="Low complexity" evidence="1">
    <location>
        <begin position="444"/>
        <end position="460"/>
    </location>
</feature>
<feature type="transmembrane region" description="Helical" evidence="2">
    <location>
        <begin position="533"/>
        <end position="557"/>
    </location>
</feature>
<dbReference type="InterPro" id="IPR019196">
    <property type="entry name" value="ABC_transp_unknown"/>
</dbReference>
<organism evidence="5">
    <name type="scientific">Leptolyngbya boryana CZ1</name>
    <dbReference type="NCBI Taxonomy" id="3060204"/>
    <lineage>
        <taxon>Bacteria</taxon>
        <taxon>Bacillati</taxon>
        <taxon>Cyanobacteriota</taxon>
        <taxon>Cyanophyceae</taxon>
        <taxon>Leptolyngbyales</taxon>
        <taxon>Leptolyngbyaceae</taxon>
        <taxon>Leptolyngbya group</taxon>
        <taxon>Leptolyngbya</taxon>
    </lineage>
</organism>
<name>A0AA97AMP3_LEPBY</name>
<dbReference type="SUPFAM" id="SSF52317">
    <property type="entry name" value="Class I glutamine amidotransferase-like"/>
    <property type="match status" value="1"/>
</dbReference>
<keyword evidence="2" id="KW-1133">Transmembrane helix</keyword>
<gene>
    <name evidence="5" type="ORF">Q2T42_24935</name>
</gene>
<evidence type="ECO:0000256" key="1">
    <source>
        <dbReference type="SAM" id="MobiDB-lite"/>
    </source>
</evidence>
<dbReference type="EMBL" id="CP130144">
    <property type="protein sequence ID" value="WNZ45038.1"/>
    <property type="molecule type" value="Genomic_DNA"/>
</dbReference>
<proteinExistence type="predicted"/>
<feature type="transmembrane region" description="Helical" evidence="2">
    <location>
        <begin position="35"/>
        <end position="54"/>
    </location>
</feature>
<dbReference type="RefSeq" id="WP_316426827.1">
    <property type="nucleotide sequence ID" value="NZ_CP130144.1"/>
</dbReference>
<evidence type="ECO:0000259" key="4">
    <source>
        <dbReference type="Pfam" id="PF23357"/>
    </source>
</evidence>
<keyword evidence="2" id="KW-0472">Membrane</keyword>
<dbReference type="AlphaFoldDB" id="A0AA97AMP3"/>
<feature type="transmembrane region" description="Helical" evidence="2">
    <location>
        <begin position="75"/>
        <end position="95"/>
    </location>
</feature>
<feature type="domain" description="ABC-type uncharacterised transport system" evidence="3">
    <location>
        <begin position="223"/>
        <end position="491"/>
    </location>
</feature>
<accession>A0AA97AMP3</accession>
<reference evidence="5" key="2">
    <citation type="submission" date="2023-07" db="EMBL/GenBank/DDBJ databases">
        <authorList>
            <person name="Bai X.-H."/>
            <person name="Wang H.-H."/>
            <person name="Wang J."/>
            <person name="Ma M.-Y."/>
            <person name="Hu H.-H."/>
            <person name="Song Z.-L."/>
            <person name="Ma H.-G."/>
            <person name="Fan Y."/>
            <person name="Du C.-Y."/>
            <person name="Xu J.-C."/>
        </authorList>
    </citation>
    <scope>NUCLEOTIDE SEQUENCE</scope>
    <source>
        <strain evidence="5">CZ1</strain>
    </source>
</reference>
<dbReference type="Pfam" id="PF09822">
    <property type="entry name" value="ABC_transp_aux"/>
    <property type="match status" value="1"/>
</dbReference>
<evidence type="ECO:0000313" key="5">
    <source>
        <dbReference type="EMBL" id="WNZ45038.1"/>
    </source>
</evidence>